<dbReference type="EMBL" id="BOOK01000020">
    <property type="protein sequence ID" value="GII00971.1"/>
    <property type="molecule type" value="Genomic_DNA"/>
</dbReference>
<sequence length="81" mass="8316">MSAAPPATSREASLRKPGSKAPIAPALRSAATAPSGMSTSFGATMGTLTARMRPGSAARQRIQGSRMKSGPWRASQFSPGR</sequence>
<dbReference type="Proteomes" id="UP000634476">
    <property type="component" value="Unassembled WGS sequence"/>
</dbReference>
<dbReference type="AlphaFoldDB" id="A0A8J3WT13"/>
<organism evidence="2 3">
    <name type="scientific">Planobispora takensis</name>
    <dbReference type="NCBI Taxonomy" id="1367882"/>
    <lineage>
        <taxon>Bacteria</taxon>
        <taxon>Bacillati</taxon>
        <taxon>Actinomycetota</taxon>
        <taxon>Actinomycetes</taxon>
        <taxon>Streptosporangiales</taxon>
        <taxon>Streptosporangiaceae</taxon>
        <taxon>Planobispora</taxon>
    </lineage>
</organism>
<reference evidence="2" key="1">
    <citation type="submission" date="2021-01" db="EMBL/GenBank/DDBJ databases">
        <title>Whole genome shotgun sequence of Planobispora takensis NBRC 109077.</title>
        <authorList>
            <person name="Komaki H."/>
            <person name="Tamura T."/>
        </authorList>
    </citation>
    <scope>NUCLEOTIDE SEQUENCE</scope>
    <source>
        <strain evidence="2">NBRC 109077</strain>
    </source>
</reference>
<name>A0A8J3WT13_9ACTN</name>
<feature type="region of interest" description="Disordered" evidence="1">
    <location>
        <begin position="1"/>
        <end position="81"/>
    </location>
</feature>
<accession>A0A8J3WT13</accession>
<evidence type="ECO:0000313" key="2">
    <source>
        <dbReference type="EMBL" id="GII00971.1"/>
    </source>
</evidence>
<protein>
    <submittedName>
        <fullName evidence="2">Uncharacterized protein</fullName>
    </submittedName>
</protein>
<proteinExistence type="predicted"/>
<comment type="caution">
    <text evidence="2">The sequence shown here is derived from an EMBL/GenBank/DDBJ whole genome shotgun (WGS) entry which is preliminary data.</text>
</comment>
<evidence type="ECO:0000256" key="1">
    <source>
        <dbReference type="SAM" id="MobiDB-lite"/>
    </source>
</evidence>
<keyword evidence="3" id="KW-1185">Reference proteome</keyword>
<evidence type="ECO:0000313" key="3">
    <source>
        <dbReference type="Proteomes" id="UP000634476"/>
    </source>
</evidence>
<gene>
    <name evidence="2" type="ORF">Pta02_29790</name>
</gene>